<dbReference type="EMBL" id="KN834066">
    <property type="protein sequence ID" value="KIK12601.1"/>
    <property type="molecule type" value="Genomic_DNA"/>
</dbReference>
<sequence length="52" mass="5898">MEQLESALRTPVKIDLRSDFGSFFRVHSAFQTITSLTSFFVLCLCCDPLTPK</sequence>
<accession>A0A0C9Y6Q3</accession>
<evidence type="ECO:0000313" key="1">
    <source>
        <dbReference type="EMBL" id="KIK12601.1"/>
    </source>
</evidence>
<dbReference type="Proteomes" id="UP000054018">
    <property type="component" value="Unassembled WGS sequence"/>
</dbReference>
<name>A0A0C9Y6Q3_9AGAM</name>
<dbReference type="HOGENOM" id="CLU_3088143_0_0_1"/>
<evidence type="ECO:0000313" key="2">
    <source>
        <dbReference type="Proteomes" id="UP000054018"/>
    </source>
</evidence>
<organism evidence="1 2">
    <name type="scientific">Pisolithus microcarpus 441</name>
    <dbReference type="NCBI Taxonomy" id="765257"/>
    <lineage>
        <taxon>Eukaryota</taxon>
        <taxon>Fungi</taxon>
        <taxon>Dikarya</taxon>
        <taxon>Basidiomycota</taxon>
        <taxon>Agaricomycotina</taxon>
        <taxon>Agaricomycetes</taxon>
        <taxon>Agaricomycetidae</taxon>
        <taxon>Boletales</taxon>
        <taxon>Sclerodermatineae</taxon>
        <taxon>Pisolithaceae</taxon>
        <taxon>Pisolithus</taxon>
    </lineage>
</organism>
<reference evidence="2" key="2">
    <citation type="submission" date="2015-01" db="EMBL/GenBank/DDBJ databases">
        <title>Evolutionary Origins and Diversification of the Mycorrhizal Mutualists.</title>
        <authorList>
            <consortium name="DOE Joint Genome Institute"/>
            <consortium name="Mycorrhizal Genomics Consortium"/>
            <person name="Kohler A."/>
            <person name="Kuo A."/>
            <person name="Nagy L.G."/>
            <person name="Floudas D."/>
            <person name="Copeland A."/>
            <person name="Barry K.W."/>
            <person name="Cichocki N."/>
            <person name="Veneault-Fourrey C."/>
            <person name="LaButti K."/>
            <person name="Lindquist E.A."/>
            <person name="Lipzen A."/>
            <person name="Lundell T."/>
            <person name="Morin E."/>
            <person name="Murat C."/>
            <person name="Riley R."/>
            <person name="Ohm R."/>
            <person name="Sun H."/>
            <person name="Tunlid A."/>
            <person name="Henrissat B."/>
            <person name="Grigoriev I.V."/>
            <person name="Hibbett D.S."/>
            <person name="Martin F."/>
        </authorList>
    </citation>
    <scope>NUCLEOTIDE SEQUENCE [LARGE SCALE GENOMIC DNA]</scope>
    <source>
        <strain evidence="2">441</strain>
    </source>
</reference>
<reference evidence="1 2" key="1">
    <citation type="submission" date="2014-04" db="EMBL/GenBank/DDBJ databases">
        <authorList>
            <consortium name="DOE Joint Genome Institute"/>
            <person name="Kuo A."/>
            <person name="Kohler A."/>
            <person name="Costa M.D."/>
            <person name="Nagy L.G."/>
            <person name="Floudas D."/>
            <person name="Copeland A."/>
            <person name="Barry K.W."/>
            <person name="Cichocki N."/>
            <person name="Veneault-Fourrey C."/>
            <person name="LaButti K."/>
            <person name="Lindquist E.A."/>
            <person name="Lipzen A."/>
            <person name="Lundell T."/>
            <person name="Morin E."/>
            <person name="Murat C."/>
            <person name="Sun H."/>
            <person name="Tunlid A."/>
            <person name="Henrissat B."/>
            <person name="Grigoriev I.V."/>
            <person name="Hibbett D.S."/>
            <person name="Martin F."/>
            <person name="Nordberg H.P."/>
            <person name="Cantor M.N."/>
            <person name="Hua S.X."/>
        </authorList>
    </citation>
    <scope>NUCLEOTIDE SEQUENCE [LARGE SCALE GENOMIC DNA]</scope>
    <source>
        <strain evidence="1 2">441</strain>
    </source>
</reference>
<keyword evidence="2" id="KW-1185">Reference proteome</keyword>
<gene>
    <name evidence="1" type="ORF">PISMIDRAFT_18621</name>
</gene>
<dbReference type="AlphaFoldDB" id="A0A0C9Y6Q3"/>
<proteinExistence type="predicted"/>
<protein>
    <submittedName>
        <fullName evidence="1">Uncharacterized protein</fullName>
    </submittedName>
</protein>